<gene>
    <name evidence="2" type="ORF">C7C46_30030</name>
</gene>
<proteinExistence type="inferred from homology"/>
<evidence type="ECO:0000313" key="3">
    <source>
        <dbReference type="Proteomes" id="UP000248039"/>
    </source>
</evidence>
<reference evidence="2 3" key="1">
    <citation type="submission" date="2018-03" db="EMBL/GenBank/DDBJ databases">
        <title>Bioinformatic expansion and discovery of thiopeptide antibiotics.</title>
        <authorList>
            <person name="Schwalen C.J."/>
            <person name="Hudson G.A."/>
            <person name="Mitchell D.A."/>
        </authorList>
    </citation>
    <scope>NUCLEOTIDE SEQUENCE [LARGE SCALE GENOMIC DNA]</scope>
    <source>
        <strain evidence="2 3">ATCC 21389</strain>
    </source>
</reference>
<comment type="similarity">
    <text evidence="1">Belongs to the chaperonin (HSP60) family.</text>
</comment>
<organism evidence="2 3">
    <name type="scientific">Streptomyces tateyamensis</name>
    <dbReference type="NCBI Taxonomy" id="565073"/>
    <lineage>
        <taxon>Bacteria</taxon>
        <taxon>Bacillati</taxon>
        <taxon>Actinomycetota</taxon>
        <taxon>Actinomycetes</taxon>
        <taxon>Kitasatosporales</taxon>
        <taxon>Streptomycetaceae</taxon>
        <taxon>Streptomyces</taxon>
    </lineage>
</organism>
<accession>A0A2V4NHW4</accession>
<dbReference type="InterPro" id="IPR027413">
    <property type="entry name" value="GROEL-like_equatorial_sf"/>
</dbReference>
<keyword evidence="3" id="KW-1185">Reference proteome</keyword>
<dbReference type="AlphaFoldDB" id="A0A2V4NHW4"/>
<evidence type="ECO:0000256" key="1">
    <source>
        <dbReference type="ARBA" id="ARBA00006607"/>
    </source>
</evidence>
<protein>
    <submittedName>
        <fullName evidence="2">Uncharacterized protein</fullName>
    </submittedName>
</protein>
<name>A0A2V4NHW4_9ACTN</name>
<dbReference type="Gene3D" id="1.10.560.10">
    <property type="entry name" value="GroEL-like equatorial domain"/>
    <property type="match status" value="1"/>
</dbReference>
<dbReference type="EMBL" id="PYBW01000146">
    <property type="protein sequence ID" value="PYC67785.1"/>
    <property type="molecule type" value="Genomic_DNA"/>
</dbReference>
<sequence>MRYVDGVPQLVVSGGTAIPAGLTVVDRSGSTIAAYSARPATRSALQNAVSVASLILTTDAMIAELPEDKSGGGMPGGLGGMM</sequence>
<evidence type="ECO:0000313" key="2">
    <source>
        <dbReference type="EMBL" id="PYC67785.1"/>
    </source>
</evidence>
<dbReference type="Proteomes" id="UP000248039">
    <property type="component" value="Unassembled WGS sequence"/>
</dbReference>
<comment type="caution">
    <text evidence="2">The sequence shown here is derived from an EMBL/GenBank/DDBJ whole genome shotgun (WGS) entry which is preliminary data.</text>
</comment>